<dbReference type="AlphaFoldDB" id="A0A8J6P2S7"/>
<dbReference type="InterPro" id="IPR051916">
    <property type="entry name" value="GPI-anchor_lipid_remodeler"/>
</dbReference>
<keyword evidence="2" id="KW-0255">Endonuclease</keyword>
<dbReference type="PANTHER" id="PTHR14859:SF1">
    <property type="entry name" value="PGAP2-INTERACTING PROTEIN"/>
    <property type="match status" value="1"/>
</dbReference>
<protein>
    <submittedName>
        <fullName evidence="2">Endonuclease/exonuclease/phosphatase family protein</fullName>
    </submittedName>
</protein>
<evidence type="ECO:0000313" key="3">
    <source>
        <dbReference type="Proteomes" id="UP000605201"/>
    </source>
</evidence>
<dbReference type="GO" id="GO:0006506">
    <property type="term" value="P:GPI anchor biosynthetic process"/>
    <property type="evidence" value="ECO:0007669"/>
    <property type="project" value="TreeGrafter"/>
</dbReference>
<sequence>MINFIFAACAAFNPAAIQPEKVFGTGSEPFLKPGQKVKIMSWNVQYMAGKNYVFFYDLLDGSGPDRRPSAEDITSTLKEVARVIRRENPDIVMLQEVDDNARRTDYEDQLARLLELLPADYKFHASAFYWQSSFVPHPKIMGKVGMKLSILSKFNIASAVRHQLPLRKISALRQRFDLKRAVIEARLPTKDGNDFIVMNTHLSAFAQGEDTMQRQIEHLKMLMDQYTKDGPAWILGGDFNLLPPGKAYQRLPDYHKEYYQENTEIEPLTSAYRSVPSLKEVNGNFPEKWYTFFSNDPWITEPDRTIDFIFYADRLQLGKHRVIRDGTLHISDHMPIVAEFIIP</sequence>
<dbReference type="GO" id="GO:0004519">
    <property type="term" value="F:endonuclease activity"/>
    <property type="evidence" value="ECO:0007669"/>
    <property type="project" value="UniProtKB-KW"/>
</dbReference>
<reference evidence="2 3" key="1">
    <citation type="submission" date="2020-08" db="EMBL/GenBank/DDBJ databases">
        <title>Bridging the membrane lipid divide: bacteria of the FCB group superphylum have the potential to synthesize archaeal ether lipids.</title>
        <authorList>
            <person name="Villanueva L."/>
            <person name="Von Meijenfeldt F.A.B."/>
            <person name="Westbye A.B."/>
            <person name="Yadav S."/>
            <person name="Hopmans E.C."/>
            <person name="Dutilh B.E."/>
            <person name="Sinninghe Damste J.S."/>
        </authorList>
    </citation>
    <scope>NUCLEOTIDE SEQUENCE [LARGE SCALE GENOMIC DNA]</scope>
    <source>
        <strain evidence="2">NIOZ-UU17</strain>
    </source>
</reference>
<organism evidence="2 3">
    <name type="scientific">Candidatus Desulfatibia vada</name>
    <dbReference type="NCBI Taxonomy" id="2841696"/>
    <lineage>
        <taxon>Bacteria</taxon>
        <taxon>Pseudomonadati</taxon>
        <taxon>Thermodesulfobacteriota</taxon>
        <taxon>Desulfobacteria</taxon>
        <taxon>Desulfobacterales</taxon>
        <taxon>Desulfobacterales incertae sedis</taxon>
        <taxon>Candidatus Desulfatibia</taxon>
    </lineage>
</organism>
<keyword evidence="2" id="KW-0378">Hydrolase</keyword>
<dbReference type="Gene3D" id="3.60.10.10">
    <property type="entry name" value="Endonuclease/exonuclease/phosphatase"/>
    <property type="match status" value="1"/>
</dbReference>
<name>A0A8J6P2S7_9BACT</name>
<dbReference type="GO" id="GO:0016020">
    <property type="term" value="C:membrane"/>
    <property type="evidence" value="ECO:0007669"/>
    <property type="project" value="GOC"/>
</dbReference>
<dbReference type="Pfam" id="PF03372">
    <property type="entry name" value="Exo_endo_phos"/>
    <property type="match status" value="1"/>
</dbReference>
<accession>A0A8J6P2S7</accession>
<evidence type="ECO:0000313" key="2">
    <source>
        <dbReference type="EMBL" id="MBC8432242.1"/>
    </source>
</evidence>
<dbReference type="InterPro" id="IPR005135">
    <property type="entry name" value="Endo/exonuclease/phosphatase"/>
</dbReference>
<feature type="domain" description="Endonuclease/exonuclease/phosphatase" evidence="1">
    <location>
        <begin position="40"/>
        <end position="333"/>
    </location>
</feature>
<keyword evidence="2" id="KW-0540">Nuclease</keyword>
<comment type="caution">
    <text evidence="2">The sequence shown here is derived from an EMBL/GenBank/DDBJ whole genome shotgun (WGS) entry which is preliminary data.</text>
</comment>
<dbReference type="InterPro" id="IPR036691">
    <property type="entry name" value="Endo/exonu/phosph_ase_sf"/>
</dbReference>
<dbReference type="Proteomes" id="UP000605201">
    <property type="component" value="Unassembled WGS sequence"/>
</dbReference>
<gene>
    <name evidence="2" type="ORF">H8D96_10005</name>
</gene>
<dbReference type="SUPFAM" id="SSF56219">
    <property type="entry name" value="DNase I-like"/>
    <property type="match status" value="1"/>
</dbReference>
<dbReference type="PANTHER" id="PTHR14859">
    <property type="entry name" value="CALCOFLUOR WHITE HYPERSENSITIVE PROTEIN PRECURSOR"/>
    <property type="match status" value="1"/>
</dbReference>
<proteinExistence type="predicted"/>
<evidence type="ECO:0000259" key="1">
    <source>
        <dbReference type="Pfam" id="PF03372"/>
    </source>
</evidence>
<dbReference type="EMBL" id="JACNIG010000212">
    <property type="protein sequence ID" value="MBC8432242.1"/>
    <property type="molecule type" value="Genomic_DNA"/>
</dbReference>